<proteinExistence type="predicted"/>
<dbReference type="SUPFAM" id="SSF53822">
    <property type="entry name" value="Periplasmic binding protein-like I"/>
    <property type="match status" value="1"/>
</dbReference>
<evidence type="ECO:0000313" key="6">
    <source>
        <dbReference type="Proteomes" id="UP000679691"/>
    </source>
</evidence>
<dbReference type="EMBL" id="JAGKSB010000002">
    <property type="protein sequence ID" value="MBP3942379.1"/>
    <property type="molecule type" value="Genomic_DNA"/>
</dbReference>
<dbReference type="GO" id="GO:0003677">
    <property type="term" value="F:DNA binding"/>
    <property type="evidence" value="ECO:0007669"/>
    <property type="project" value="UniProtKB-KW"/>
</dbReference>
<accession>A0A8T4H6A9</accession>
<dbReference type="RefSeq" id="WP_353545862.1">
    <property type="nucleotide sequence ID" value="NZ_JAGKSB010000002.1"/>
</dbReference>
<dbReference type="InterPro" id="IPR000524">
    <property type="entry name" value="Tscrpt_reg_HTH_GntR"/>
</dbReference>
<keyword evidence="2" id="KW-0238">DNA-binding</keyword>
<dbReference type="Gene3D" id="3.40.50.2300">
    <property type="match status" value="2"/>
</dbReference>
<dbReference type="AlphaFoldDB" id="A0A8T4H6A9"/>
<dbReference type="Gene3D" id="1.10.10.10">
    <property type="entry name" value="Winged helix-like DNA-binding domain superfamily/Winged helix DNA-binding domain"/>
    <property type="match status" value="1"/>
</dbReference>
<evidence type="ECO:0000256" key="3">
    <source>
        <dbReference type="ARBA" id="ARBA00023163"/>
    </source>
</evidence>
<dbReference type="CDD" id="cd07377">
    <property type="entry name" value="WHTH_GntR"/>
    <property type="match status" value="1"/>
</dbReference>
<organism evidence="5 6">
    <name type="scientific">Rhinopithecimicrobium faecis</name>
    <dbReference type="NCBI Taxonomy" id="2820698"/>
    <lineage>
        <taxon>Bacteria</taxon>
        <taxon>Pseudomonadati</taxon>
        <taxon>Bacteroidota</taxon>
        <taxon>Sphingobacteriia</taxon>
        <taxon>Sphingobacteriales</taxon>
        <taxon>Sphingobacteriaceae</taxon>
        <taxon>Rhinopithecimicrobium</taxon>
    </lineage>
</organism>
<name>A0A8T4H6A9_9SPHI</name>
<dbReference type="PANTHER" id="PTHR38445">
    <property type="entry name" value="HTH-TYPE TRANSCRIPTIONAL REPRESSOR YTRA"/>
    <property type="match status" value="1"/>
</dbReference>
<dbReference type="PROSITE" id="PS50949">
    <property type="entry name" value="HTH_GNTR"/>
    <property type="match status" value="1"/>
</dbReference>
<dbReference type="PANTHER" id="PTHR38445:SF10">
    <property type="entry name" value="GNTR-FAMILY TRANSCRIPTIONAL REGULATOR"/>
    <property type="match status" value="1"/>
</dbReference>
<gene>
    <name evidence="5" type="ORF">J5U18_02180</name>
</gene>
<feature type="domain" description="HTH gntR-type" evidence="4">
    <location>
        <begin position="18"/>
        <end position="86"/>
    </location>
</feature>
<dbReference type="SUPFAM" id="SSF46785">
    <property type="entry name" value="Winged helix' DNA-binding domain"/>
    <property type="match status" value="1"/>
</dbReference>
<keyword evidence="3" id="KW-0804">Transcription</keyword>
<dbReference type="InterPro" id="IPR028082">
    <property type="entry name" value="Peripla_BP_I"/>
</dbReference>
<comment type="caution">
    <text evidence="5">The sequence shown here is derived from an EMBL/GenBank/DDBJ whole genome shotgun (WGS) entry which is preliminary data.</text>
</comment>
<dbReference type="SMART" id="SM00345">
    <property type="entry name" value="HTH_GNTR"/>
    <property type="match status" value="1"/>
</dbReference>
<evidence type="ECO:0000256" key="2">
    <source>
        <dbReference type="ARBA" id="ARBA00023125"/>
    </source>
</evidence>
<protein>
    <submittedName>
        <fullName evidence="5">GntR family transcriptional regulator</fullName>
    </submittedName>
</protein>
<dbReference type="GO" id="GO:0003700">
    <property type="term" value="F:DNA-binding transcription factor activity"/>
    <property type="evidence" value="ECO:0007669"/>
    <property type="project" value="InterPro"/>
</dbReference>
<dbReference type="Pfam" id="PF00392">
    <property type="entry name" value="GntR"/>
    <property type="match status" value="1"/>
</dbReference>
<keyword evidence="6" id="KW-1185">Reference proteome</keyword>
<dbReference type="Proteomes" id="UP000679691">
    <property type="component" value="Unassembled WGS sequence"/>
</dbReference>
<evidence type="ECO:0000313" key="5">
    <source>
        <dbReference type="EMBL" id="MBP3942379.1"/>
    </source>
</evidence>
<evidence type="ECO:0000259" key="4">
    <source>
        <dbReference type="PROSITE" id="PS50949"/>
    </source>
</evidence>
<reference evidence="5" key="1">
    <citation type="submission" date="2021-03" db="EMBL/GenBank/DDBJ databases">
        <authorList>
            <person name="Lu T."/>
            <person name="Wang Q."/>
            <person name="Han X."/>
        </authorList>
    </citation>
    <scope>NUCLEOTIDE SEQUENCE</scope>
    <source>
        <strain evidence="5">WQ 2009</strain>
    </source>
</reference>
<dbReference type="InterPro" id="IPR036388">
    <property type="entry name" value="WH-like_DNA-bd_sf"/>
</dbReference>
<dbReference type="InterPro" id="IPR036390">
    <property type="entry name" value="WH_DNA-bd_sf"/>
</dbReference>
<keyword evidence="1" id="KW-0805">Transcription regulation</keyword>
<sequence length="343" mass="38901">MSATISYDFIHIKESSVKPKYLQLAHAIIDAVTNGEIKINDALPSINELSYNLDISRDTVEKGYKYLKKLECIKSVPGKGYYICVNEEINGLKIALFLNKLSSHKKAIYDAFANTLGSDTIIDLYVYNNDLKYFKKSLDGLSKSYQYIVISPHFIRENEEASKIINELPKEKLVLLGSLLKDIQGEFAAVYENFEKDIFDALEQALPALKKYKTIKLVFPDNSYYPKSIIKGYYKFCQKYNFKHVLVPSLANLTLKKGDVYITLSDDELAIFLKLICASTHSLGQDVGLISYNETPFKKYILNGITTISTDFKGMGITAANLILSKKRVHKEVPFYLQLRASL</sequence>
<evidence type="ECO:0000256" key="1">
    <source>
        <dbReference type="ARBA" id="ARBA00023015"/>
    </source>
</evidence>